<keyword evidence="2" id="KW-1185">Reference proteome</keyword>
<accession>A0A443HPY5</accession>
<dbReference type="AlphaFoldDB" id="A0A443HPY5"/>
<dbReference type="RefSeq" id="XP_028483531.1">
    <property type="nucleotide sequence ID" value="XM_028627222.1"/>
</dbReference>
<reference evidence="1 2" key="1">
    <citation type="journal article" date="2018" name="Front. Microbiol.">
        <title>Genomic and genetic insights into a cosmopolitan fungus, Paecilomyces variotii (Eurotiales).</title>
        <authorList>
            <person name="Urquhart A.S."/>
            <person name="Mondo S.J."/>
            <person name="Makela M.R."/>
            <person name="Hane J.K."/>
            <person name="Wiebenga A."/>
            <person name="He G."/>
            <person name="Mihaltcheva S."/>
            <person name="Pangilinan J."/>
            <person name="Lipzen A."/>
            <person name="Barry K."/>
            <person name="de Vries R.P."/>
            <person name="Grigoriev I.V."/>
            <person name="Idnurm A."/>
        </authorList>
    </citation>
    <scope>NUCLEOTIDE SEQUENCE [LARGE SCALE GENOMIC DNA]</scope>
    <source>
        <strain evidence="1 2">CBS 101075</strain>
    </source>
</reference>
<dbReference type="EMBL" id="RCNU01000008">
    <property type="protein sequence ID" value="RWQ93886.1"/>
    <property type="molecule type" value="Genomic_DNA"/>
</dbReference>
<dbReference type="Proteomes" id="UP000283841">
    <property type="component" value="Unassembled WGS sequence"/>
</dbReference>
<organism evidence="1 2">
    <name type="scientific">Byssochlamys spectabilis</name>
    <name type="common">Paecilomyces variotii</name>
    <dbReference type="NCBI Taxonomy" id="264951"/>
    <lineage>
        <taxon>Eukaryota</taxon>
        <taxon>Fungi</taxon>
        <taxon>Dikarya</taxon>
        <taxon>Ascomycota</taxon>
        <taxon>Pezizomycotina</taxon>
        <taxon>Eurotiomycetes</taxon>
        <taxon>Eurotiomycetidae</taxon>
        <taxon>Eurotiales</taxon>
        <taxon>Thermoascaceae</taxon>
        <taxon>Paecilomyces</taxon>
    </lineage>
</organism>
<evidence type="ECO:0000313" key="2">
    <source>
        <dbReference type="Proteomes" id="UP000283841"/>
    </source>
</evidence>
<sequence length="234" mass="26721">MEYYVASPNHEDRKRSQRLSRETDHLLELLNKVADEREAVRRNLYYFHDLIDSFESQIAEYDTLISRVQSGLVRITGISEECAYFPAVSPVVDSSTDLAWIEDTWLCSSSNSAVLGEAEMHWLTGHPQNALNAVSSILTKNPNIDWYDAMKCRLFMAAILHSSGVHDESSYIVDNVLRRCEEHCVSDHVQARELSGVSYFIKGKDMMVQQNWKAAYQSFAHALHTPGYQDKAQK</sequence>
<dbReference type="GeneID" id="39596499"/>
<evidence type="ECO:0000313" key="1">
    <source>
        <dbReference type="EMBL" id="RWQ93886.1"/>
    </source>
</evidence>
<protein>
    <submittedName>
        <fullName evidence="1">Uncharacterized protein</fullName>
    </submittedName>
</protein>
<name>A0A443HPY5_BYSSP</name>
<dbReference type="VEuPathDB" id="FungiDB:C8Q69DRAFT_308058"/>
<comment type="caution">
    <text evidence="1">The sequence shown here is derived from an EMBL/GenBank/DDBJ whole genome shotgun (WGS) entry which is preliminary data.</text>
</comment>
<proteinExistence type="predicted"/>
<gene>
    <name evidence="1" type="ORF">C8Q69DRAFT_308058</name>
</gene>